<proteinExistence type="inferred from homology"/>
<evidence type="ECO:0000313" key="9">
    <source>
        <dbReference type="Proteomes" id="UP000188929"/>
    </source>
</evidence>
<dbReference type="PIRSF" id="PIRSF006648">
    <property type="entry name" value="DrrB"/>
    <property type="match status" value="1"/>
</dbReference>
<dbReference type="InterPro" id="IPR000412">
    <property type="entry name" value="ABC_2_transport"/>
</dbReference>
<dbReference type="InterPro" id="IPR047817">
    <property type="entry name" value="ABC2_TM_bact-type"/>
</dbReference>
<dbReference type="PROSITE" id="PS51012">
    <property type="entry name" value="ABC_TM2"/>
    <property type="match status" value="1"/>
</dbReference>
<evidence type="ECO:0000256" key="1">
    <source>
        <dbReference type="ARBA" id="ARBA00004141"/>
    </source>
</evidence>
<evidence type="ECO:0000256" key="5">
    <source>
        <dbReference type="ARBA" id="ARBA00023251"/>
    </source>
</evidence>
<evidence type="ECO:0000313" key="8">
    <source>
        <dbReference type="EMBL" id="ONH27812.1"/>
    </source>
</evidence>
<keyword evidence="5" id="KW-0046">Antibiotic resistance</keyword>
<dbReference type="InterPro" id="IPR052902">
    <property type="entry name" value="ABC-2_transporter"/>
</dbReference>
<dbReference type="AlphaFoldDB" id="A0A1V2I9M1"/>
<feature type="transmembrane region" description="Helical" evidence="6">
    <location>
        <begin position="55"/>
        <end position="77"/>
    </location>
</feature>
<feature type="transmembrane region" description="Helical" evidence="6">
    <location>
        <begin position="98"/>
        <end position="125"/>
    </location>
</feature>
<dbReference type="Pfam" id="PF01061">
    <property type="entry name" value="ABC2_membrane"/>
    <property type="match status" value="1"/>
</dbReference>
<dbReference type="GO" id="GO:0043190">
    <property type="term" value="C:ATP-binding cassette (ABC) transporter complex"/>
    <property type="evidence" value="ECO:0007669"/>
    <property type="project" value="InterPro"/>
</dbReference>
<feature type="transmembrane region" description="Helical" evidence="6">
    <location>
        <begin position="137"/>
        <end position="157"/>
    </location>
</feature>
<evidence type="ECO:0000256" key="4">
    <source>
        <dbReference type="ARBA" id="ARBA00023136"/>
    </source>
</evidence>
<dbReference type="InterPro" id="IPR013525">
    <property type="entry name" value="ABC2_TM"/>
</dbReference>
<keyword evidence="9" id="KW-1185">Reference proteome</keyword>
<evidence type="ECO:0000256" key="2">
    <source>
        <dbReference type="ARBA" id="ARBA00022692"/>
    </source>
</evidence>
<name>A0A1V2I9M1_9ACTN</name>
<dbReference type="GO" id="GO:0140359">
    <property type="term" value="F:ABC-type transporter activity"/>
    <property type="evidence" value="ECO:0007669"/>
    <property type="project" value="InterPro"/>
</dbReference>
<dbReference type="EMBL" id="MOMC01000044">
    <property type="protein sequence ID" value="ONH27812.1"/>
    <property type="molecule type" value="Genomic_DNA"/>
</dbReference>
<dbReference type="Proteomes" id="UP000188929">
    <property type="component" value="Unassembled WGS sequence"/>
</dbReference>
<evidence type="ECO:0000256" key="6">
    <source>
        <dbReference type="RuleBase" id="RU361157"/>
    </source>
</evidence>
<feature type="transmembrane region" description="Helical" evidence="6">
    <location>
        <begin position="21"/>
        <end position="40"/>
    </location>
</feature>
<evidence type="ECO:0000259" key="7">
    <source>
        <dbReference type="PROSITE" id="PS51012"/>
    </source>
</evidence>
<organism evidence="8 9">
    <name type="scientific">Pseudofrankia asymbiotica</name>
    <dbReference type="NCBI Taxonomy" id="1834516"/>
    <lineage>
        <taxon>Bacteria</taxon>
        <taxon>Bacillati</taxon>
        <taxon>Actinomycetota</taxon>
        <taxon>Actinomycetes</taxon>
        <taxon>Frankiales</taxon>
        <taxon>Frankiaceae</taxon>
        <taxon>Pseudofrankia</taxon>
    </lineage>
</organism>
<accession>A0A1V2I9M1</accession>
<keyword evidence="6" id="KW-1003">Cell membrane</keyword>
<evidence type="ECO:0000256" key="3">
    <source>
        <dbReference type="ARBA" id="ARBA00022989"/>
    </source>
</evidence>
<feature type="domain" description="ABC transmembrane type-2" evidence="7">
    <location>
        <begin position="18"/>
        <end position="244"/>
    </location>
</feature>
<protein>
    <recommendedName>
        <fullName evidence="6">Transport permease protein</fullName>
    </recommendedName>
</protein>
<dbReference type="STRING" id="1834516.BL253_21095"/>
<feature type="transmembrane region" description="Helical" evidence="6">
    <location>
        <begin position="164"/>
        <end position="184"/>
    </location>
</feature>
<reference evidence="9" key="1">
    <citation type="submission" date="2016-10" db="EMBL/GenBank/DDBJ databases">
        <title>Frankia sp. NRRL B-16386 Genome sequencing.</title>
        <authorList>
            <person name="Ghodhbane-Gtari F."/>
            <person name="Swanson E."/>
            <person name="Gueddou A."/>
            <person name="Hezbri K."/>
            <person name="Ktari K."/>
            <person name="Nouioui I."/>
            <person name="Morris K."/>
            <person name="Simpson S."/>
            <person name="Abebe-Akele F."/>
            <person name="Thomas K."/>
            <person name="Gtari M."/>
            <person name="Tisa L.S."/>
        </authorList>
    </citation>
    <scope>NUCLEOTIDE SEQUENCE [LARGE SCALE GENOMIC DNA]</scope>
    <source>
        <strain evidence="9">NRRL B-16386</strain>
    </source>
</reference>
<comment type="subcellular location">
    <subcellularLocation>
        <location evidence="6">Cell membrane</location>
        <topology evidence="6">Multi-pass membrane protein</topology>
    </subcellularLocation>
    <subcellularLocation>
        <location evidence="1">Membrane</location>
        <topology evidence="1">Multi-pass membrane protein</topology>
    </subcellularLocation>
</comment>
<feature type="transmembrane region" description="Helical" evidence="6">
    <location>
        <begin position="220"/>
        <end position="241"/>
    </location>
</feature>
<dbReference type="GO" id="GO:0046677">
    <property type="term" value="P:response to antibiotic"/>
    <property type="evidence" value="ECO:0007669"/>
    <property type="project" value="UniProtKB-KW"/>
</dbReference>
<sequence>MLGALVRSEARLALRDPGTTLFAVGLPVVLVVILGCVPSFREHSADLGGARVIDLYLPITIVMVVALLGLSLAPGALARYREKGVLKRLATTPASPALLLAAQGAVIAGLAVLVAALLHVVGAAAFHVPTPEQPVGYVLALLLTIATLIALGLFIAAVAPSAGVANGIGVGAFYPLMFFAGLWVPREAMPDALVHIGDATPLGAAVGGLQDSMSGSWPSLSHVGVMVAYIVLCSLGAARWFRWT</sequence>
<keyword evidence="2 6" id="KW-0812">Transmembrane</keyword>
<dbReference type="PANTHER" id="PTHR43027:SF2">
    <property type="entry name" value="TRANSPORT PERMEASE PROTEIN"/>
    <property type="match status" value="1"/>
</dbReference>
<keyword evidence="6" id="KW-0813">Transport</keyword>
<gene>
    <name evidence="8" type="ORF">BL253_21095</name>
</gene>
<keyword evidence="4 6" id="KW-0472">Membrane</keyword>
<comment type="similarity">
    <text evidence="6">Belongs to the ABC-2 integral membrane protein family.</text>
</comment>
<comment type="caution">
    <text evidence="8">The sequence shown here is derived from an EMBL/GenBank/DDBJ whole genome shotgun (WGS) entry which is preliminary data.</text>
</comment>
<dbReference type="PANTHER" id="PTHR43027">
    <property type="entry name" value="DOXORUBICIN RESISTANCE ABC TRANSPORTER PERMEASE PROTEIN DRRC-RELATED"/>
    <property type="match status" value="1"/>
</dbReference>
<keyword evidence="3 6" id="KW-1133">Transmembrane helix</keyword>